<feature type="region of interest" description="Disordered" evidence="1">
    <location>
        <begin position="366"/>
        <end position="388"/>
    </location>
</feature>
<proteinExistence type="predicted"/>
<dbReference type="EMBL" id="CP092900">
    <property type="protein sequence ID" value="UTC24232.1"/>
    <property type="molecule type" value="Genomic_DNA"/>
</dbReference>
<evidence type="ECO:0000313" key="3">
    <source>
        <dbReference type="Proteomes" id="UP001055955"/>
    </source>
</evidence>
<gene>
    <name evidence="2" type="ORF">MMH89_03215</name>
</gene>
<keyword evidence="3" id="KW-1185">Reference proteome</keyword>
<dbReference type="Proteomes" id="UP001055955">
    <property type="component" value="Chromosome"/>
</dbReference>
<name>A0ABY5DK88_9GAMM</name>
<reference evidence="2 3" key="1">
    <citation type="journal article" date="2022" name="Nat. Microbiol.">
        <title>The microbiome of a bacterivorous marine choanoflagellate contains a resource-demanding obligate bacterial associate.</title>
        <authorList>
            <person name="Needham D.M."/>
            <person name="Poirier C."/>
            <person name="Bachy C."/>
            <person name="George E.E."/>
            <person name="Wilken S."/>
            <person name="Yung C.C.M."/>
            <person name="Limardo A.J."/>
            <person name="Morando M."/>
            <person name="Sudek L."/>
            <person name="Malmstrom R.R."/>
            <person name="Keeling P.J."/>
            <person name="Santoro A.E."/>
            <person name="Worden A.Z."/>
        </authorList>
    </citation>
    <scope>NUCLEOTIDE SEQUENCE [LARGE SCALE GENOMIC DNA]</scope>
    <source>
        <strain evidence="2 3">Comchoano-1</strain>
    </source>
</reference>
<feature type="compositionally biased region" description="Polar residues" evidence="1">
    <location>
        <begin position="374"/>
        <end position="388"/>
    </location>
</feature>
<accession>A0ABY5DK88</accession>
<protein>
    <submittedName>
        <fullName evidence="2">Uncharacterized protein</fullName>
    </submittedName>
</protein>
<organism evidence="2 3">
    <name type="scientific">Candidatus Comchoanobacter bicostacola</name>
    <dbReference type="NCBI Taxonomy" id="2919598"/>
    <lineage>
        <taxon>Bacteria</taxon>
        <taxon>Pseudomonadati</taxon>
        <taxon>Pseudomonadota</taxon>
        <taxon>Gammaproteobacteria</taxon>
        <taxon>Candidatus Comchoanobacterales</taxon>
        <taxon>Candidatus Comchoanobacteraceae</taxon>
        <taxon>Candidatus Comchoanobacter</taxon>
    </lineage>
</organism>
<evidence type="ECO:0000313" key="2">
    <source>
        <dbReference type="EMBL" id="UTC24232.1"/>
    </source>
</evidence>
<evidence type="ECO:0000256" key="1">
    <source>
        <dbReference type="SAM" id="MobiDB-lite"/>
    </source>
</evidence>
<sequence>MLKYSSRIDINSVAHKIYKDIHSKPYTEQTGRDLTRDRPYRRIHGFTSSCRAAAFIRIFLDIAEKNRSKLPGNIQASLDEFLKDKENNIILLQVIALLRIAGRTIDTDSGKFFAERGKVVAGEYLTTHLGWPKEAAEDWAKAIHECDPMNPLSKNNVTDIRTILLGDAATLDTFRDTHAKTVTPGYFFLSLLSKGDEGIHEDLKQVVQKARELICRQQKFCYVTYTEGAQDILYYDGTSLHSKENIYQAPIPKTATDYDKRELLEDCFSLMEAEVQTDCGIAHKVEAARAVKKRDHDEDPSRTVLSANRADLKVNKVDGAASSKESDTPKVSFLKRIIQAILSFFRRLFFGVKKIKTIERNTSNPKVRAENLHTSDLTTPGSPTPKKTYQQQIKIFPRVYNYPISLLPRLSTLRYCCQKKV</sequence>
<dbReference type="RefSeq" id="WP_258568017.1">
    <property type="nucleotide sequence ID" value="NZ_CP092900.1"/>
</dbReference>